<reference evidence="9" key="1">
    <citation type="submission" date="2010-01" db="EMBL/GenBank/DDBJ databases">
        <title>Genome fragments of uncultured bacteria from the North Pacific subtropical Gyre.</title>
        <authorList>
            <person name="Pham V.D."/>
            <person name="Delong E.F."/>
        </authorList>
    </citation>
    <scope>NUCLEOTIDE SEQUENCE</scope>
</reference>
<keyword evidence="4 7" id="KW-0812">Transmembrane</keyword>
<dbReference type="GO" id="GO:0015031">
    <property type="term" value="P:protein transport"/>
    <property type="evidence" value="ECO:0007669"/>
    <property type="project" value="UniProtKB-KW"/>
</dbReference>
<sequence>MKRRSPFAQRDSLEIKMTPMIDVVFLLLIFFVWTASFQVIEFLLPSELSVLAGNQASDEDPPPEADFEDVVVRIEWRGNRPAWTVNDRPSSSLQELRDQLAAIASIKLDAPVILHPDESVPLGDVIDVFDLSRLVGFEKVQFAAGKAL</sequence>
<keyword evidence="7" id="KW-0653">Protein transport</keyword>
<dbReference type="Pfam" id="PF02472">
    <property type="entry name" value="ExbD"/>
    <property type="match status" value="1"/>
</dbReference>
<evidence type="ECO:0000256" key="6">
    <source>
        <dbReference type="ARBA" id="ARBA00023136"/>
    </source>
</evidence>
<evidence type="ECO:0000313" key="9">
    <source>
        <dbReference type="EMBL" id="ADI22882.1"/>
    </source>
</evidence>
<evidence type="ECO:0000256" key="4">
    <source>
        <dbReference type="ARBA" id="ARBA00022692"/>
    </source>
</evidence>
<dbReference type="GO" id="GO:0005886">
    <property type="term" value="C:plasma membrane"/>
    <property type="evidence" value="ECO:0007669"/>
    <property type="project" value="UniProtKB-SubCell"/>
</dbReference>
<evidence type="ECO:0000256" key="7">
    <source>
        <dbReference type="RuleBase" id="RU003879"/>
    </source>
</evidence>
<evidence type="ECO:0000256" key="8">
    <source>
        <dbReference type="SAM" id="Phobius"/>
    </source>
</evidence>
<keyword evidence="5 8" id="KW-1133">Transmembrane helix</keyword>
<evidence type="ECO:0000256" key="2">
    <source>
        <dbReference type="ARBA" id="ARBA00005811"/>
    </source>
</evidence>
<dbReference type="InterPro" id="IPR003400">
    <property type="entry name" value="ExbD"/>
</dbReference>
<protein>
    <recommendedName>
        <fullName evidence="10">Biopolymer transport protein</fullName>
    </recommendedName>
</protein>
<dbReference type="AlphaFoldDB" id="E7C608"/>
<evidence type="ECO:0000256" key="5">
    <source>
        <dbReference type="ARBA" id="ARBA00022989"/>
    </source>
</evidence>
<dbReference type="GO" id="GO:0022857">
    <property type="term" value="F:transmembrane transporter activity"/>
    <property type="evidence" value="ECO:0007669"/>
    <property type="project" value="InterPro"/>
</dbReference>
<proteinExistence type="inferred from homology"/>
<dbReference type="PANTHER" id="PTHR30558:SF3">
    <property type="entry name" value="BIOPOLYMER TRANSPORT PROTEIN EXBD-RELATED"/>
    <property type="match status" value="1"/>
</dbReference>
<organism evidence="9">
    <name type="scientific">uncultured Rhizobium sp. HF0500_35F13</name>
    <dbReference type="NCBI Taxonomy" id="723627"/>
    <lineage>
        <taxon>Bacteria</taxon>
        <taxon>Pseudomonadati</taxon>
        <taxon>Pseudomonadota</taxon>
        <taxon>Alphaproteobacteria</taxon>
        <taxon>Hyphomicrobiales</taxon>
        <taxon>Rhizobiaceae</taxon>
        <taxon>Rhizobium/Agrobacterium group</taxon>
        <taxon>Rhizobium</taxon>
        <taxon>environmental samples</taxon>
    </lineage>
</organism>
<accession>E7C608</accession>
<name>E7C608_9HYPH</name>
<evidence type="ECO:0000256" key="3">
    <source>
        <dbReference type="ARBA" id="ARBA00022475"/>
    </source>
</evidence>
<keyword evidence="7" id="KW-0813">Transport</keyword>
<dbReference type="Gene3D" id="3.30.420.270">
    <property type="match status" value="1"/>
</dbReference>
<dbReference type="PANTHER" id="PTHR30558">
    <property type="entry name" value="EXBD MEMBRANE COMPONENT OF PMF-DRIVEN MACROMOLECULE IMPORT SYSTEM"/>
    <property type="match status" value="1"/>
</dbReference>
<keyword evidence="3" id="KW-1003">Cell membrane</keyword>
<dbReference type="EMBL" id="GU568000">
    <property type="protein sequence ID" value="ADI22882.1"/>
    <property type="molecule type" value="Genomic_DNA"/>
</dbReference>
<keyword evidence="6 8" id="KW-0472">Membrane</keyword>
<comment type="similarity">
    <text evidence="2 7">Belongs to the ExbD/TolR family.</text>
</comment>
<evidence type="ECO:0008006" key="10">
    <source>
        <dbReference type="Google" id="ProtNLM"/>
    </source>
</evidence>
<feature type="transmembrane region" description="Helical" evidence="8">
    <location>
        <begin position="21"/>
        <end position="40"/>
    </location>
</feature>
<evidence type="ECO:0000256" key="1">
    <source>
        <dbReference type="ARBA" id="ARBA00004162"/>
    </source>
</evidence>
<comment type="subcellular location">
    <subcellularLocation>
        <location evidence="1">Cell membrane</location>
        <topology evidence="1">Single-pass membrane protein</topology>
    </subcellularLocation>
    <subcellularLocation>
        <location evidence="7">Cell membrane</location>
        <topology evidence="7">Single-pass type II membrane protein</topology>
    </subcellularLocation>
</comment>